<evidence type="ECO:0000256" key="1">
    <source>
        <dbReference type="ARBA" id="ARBA00022603"/>
    </source>
</evidence>
<dbReference type="PANTHER" id="PTHR13090">
    <property type="entry name" value="ARGININE-HYDROXYLASE NDUFAF5, MITOCHONDRIAL"/>
    <property type="match status" value="1"/>
</dbReference>
<dbReference type="InterPro" id="IPR050602">
    <property type="entry name" value="Malonyl-ACP_OMT"/>
</dbReference>
<dbReference type="Gene3D" id="3.40.50.150">
    <property type="entry name" value="Vaccinia Virus protein VP39"/>
    <property type="match status" value="1"/>
</dbReference>
<evidence type="ECO:0000313" key="3">
    <source>
        <dbReference type="EMBL" id="PPE68224.1"/>
    </source>
</evidence>
<dbReference type="PANTHER" id="PTHR13090:SF1">
    <property type="entry name" value="ARGININE-HYDROXYLASE NDUFAF5, MITOCHONDRIAL"/>
    <property type="match status" value="1"/>
</dbReference>
<evidence type="ECO:0000256" key="2">
    <source>
        <dbReference type="ARBA" id="ARBA00022679"/>
    </source>
</evidence>
<evidence type="ECO:0000313" key="4">
    <source>
        <dbReference type="Proteomes" id="UP000238605"/>
    </source>
</evidence>
<dbReference type="OrthoDB" id="9760689at2"/>
<sequence>MAERLSIVKQPPTQVLDWWATSGGGAQSLRAACPRARIRAVEPAGLLPEALPSWWERLRRPSRSAWTEDAVPAAQAHLVWANMMLHWAIDPMRVMQQWHQALAVEGFVMFSCFGPDTLRELRTVFAEQGYGPIGVDFVDMHDLGDMLVRTGFADPVMDMETLTLTWDDSTRMLSELRELGHNLHPQRFAGLRTPRWRDRWFELLARRPDGRWGLSFEIVYGHAYKPVPRVRVTEQAHVSLDDMRTMVRRARSPVRE</sequence>
<proteinExistence type="predicted"/>
<keyword evidence="4" id="KW-1185">Reference proteome</keyword>
<organism evidence="3 4">
    <name type="scientific">Caldimonas caldifontis</name>
    <dbReference type="NCBI Taxonomy" id="1452508"/>
    <lineage>
        <taxon>Bacteria</taxon>
        <taxon>Pseudomonadati</taxon>
        <taxon>Pseudomonadota</taxon>
        <taxon>Betaproteobacteria</taxon>
        <taxon>Burkholderiales</taxon>
        <taxon>Sphaerotilaceae</taxon>
        <taxon>Caldimonas</taxon>
    </lineage>
</organism>
<dbReference type="SUPFAM" id="SSF53335">
    <property type="entry name" value="S-adenosyl-L-methionine-dependent methyltransferases"/>
    <property type="match status" value="1"/>
</dbReference>
<dbReference type="GO" id="GO:0008168">
    <property type="term" value="F:methyltransferase activity"/>
    <property type="evidence" value="ECO:0007669"/>
    <property type="project" value="UniProtKB-KW"/>
</dbReference>
<reference evidence="3 4" key="1">
    <citation type="submission" date="2018-02" db="EMBL/GenBank/DDBJ databases">
        <title>Reclassifiation of [Polyangium] brachysporum DSM 7029 as Guopingzhaonella breviflexa gen. nov., sp. nov., a member of the family Comamonadaceae.</title>
        <authorList>
            <person name="Tang B."/>
        </authorList>
    </citation>
    <scope>NUCLEOTIDE SEQUENCE [LARGE SCALE GENOMIC DNA]</scope>
    <source>
        <strain evidence="3 4">BCRC 80649</strain>
    </source>
</reference>
<dbReference type="Proteomes" id="UP000238605">
    <property type="component" value="Unassembled WGS sequence"/>
</dbReference>
<dbReference type="AlphaFoldDB" id="A0A2S5SZQ3"/>
<dbReference type="InterPro" id="IPR029063">
    <property type="entry name" value="SAM-dependent_MTases_sf"/>
</dbReference>
<keyword evidence="1" id="KW-0489">Methyltransferase</keyword>
<dbReference type="EMBL" id="PSNX01000001">
    <property type="protein sequence ID" value="PPE68224.1"/>
    <property type="molecule type" value="Genomic_DNA"/>
</dbReference>
<keyword evidence="2" id="KW-0808">Transferase</keyword>
<gene>
    <name evidence="3" type="ORF">C1704_01395</name>
</gene>
<name>A0A2S5SZQ3_9BURK</name>
<comment type="caution">
    <text evidence="3">The sequence shown here is derived from an EMBL/GenBank/DDBJ whole genome shotgun (WGS) entry which is preliminary data.</text>
</comment>
<accession>A0A2S5SZQ3</accession>
<protein>
    <submittedName>
        <fullName evidence="3">Biotin synthase</fullName>
    </submittedName>
</protein>
<dbReference type="GO" id="GO:0032259">
    <property type="term" value="P:methylation"/>
    <property type="evidence" value="ECO:0007669"/>
    <property type="project" value="UniProtKB-KW"/>
</dbReference>